<comment type="caution">
    <text evidence="1">The sequence shown here is derived from an EMBL/GenBank/DDBJ whole genome shotgun (WGS) entry which is preliminary data.</text>
</comment>
<dbReference type="InterPro" id="IPR021338">
    <property type="entry name" value="DUF2953"/>
</dbReference>
<reference evidence="1 2" key="1">
    <citation type="submission" date="2015-09" db="EMBL/GenBank/DDBJ databases">
        <title>Draft genome sequence of a Caloramator mitchellensis, a moderate thermophile from the Great Artesian Basin of Australia.</title>
        <authorList>
            <person name="Patel B.K."/>
        </authorList>
    </citation>
    <scope>NUCLEOTIDE SEQUENCE [LARGE SCALE GENOMIC DNA]</scope>
    <source>
        <strain evidence="1 2">VF08</strain>
    </source>
</reference>
<sequence length="184" mass="21937">MKILLAFILVFLFLLFSQGWIEIIIKLDKLILNFVFFTVIKIKVFEKNIKEKSQNDKKSGIKADFNKYVNLVRIIQEILKDIRFKISILLNLKFIFGFSEPDITGIFYGLLNSLAYSFDVYFKNYFKEFISEYNFVPKFNEQKFNLELKLVVKLKNYLLILILFKLIYIYKLKRKGELAYGTSN</sequence>
<dbReference type="Proteomes" id="UP000052015">
    <property type="component" value="Unassembled WGS sequence"/>
</dbReference>
<dbReference type="EMBL" id="LKHP01000006">
    <property type="protein sequence ID" value="KRQ86803.1"/>
    <property type="molecule type" value="Genomic_DNA"/>
</dbReference>
<name>A0A0R3JTF3_CALMK</name>
<dbReference type="OrthoDB" id="1958036at2"/>
<evidence type="ECO:0000313" key="2">
    <source>
        <dbReference type="Proteomes" id="UP000052015"/>
    </source>
</evidence>
<proteinExistence type="predicted"/>
<dbReference type="Pfam" id="PF11167">
    <property type="entry name" value="DUF2953"/>
    <property type="match status" value="1"/>
</dbReference>
<protein>
    <recommendedName>
        <fullName evidence="3">DUF2953 domain-containing protein</fullName>
    </recommendedName>
</protein>
<evidence type="ECO:0000313" key="1">
    <source>
        <dbReference type="EMBL" id="KRQ86803.1"/>
    </source>
</evidence>
<keyword evidence="2" id="KW-1185">Reference proteome</keyword>
<dbReference type="AlphaFoldDB" id="A0A0R3JTF3"/>
<dbReference type="RefSeq" id="WP_057978319.1">
    <property type="nucleotide sequence ID" value="NZ_LKHP01000006.1"/>
</dbReference>
<gene>
    <name evidence="1" type="ORF">ABG79_01294</name>
</gene>
<accession>A0A0R3JTF3</accession>
<dbReference type="STRING" id="908809.ABG79_01294"/>
<organism evidence="1 2">
    <name type="scientific">Caloramator mitchellensis</name>
    <dbReference type="NCBI Taxonomy" id="908809"/>
    <lineage>
        <taxon>Bacteria</taxon>
        <taxon>Bacillati</taxon>
        <taxon>Bacillota</taxon>
        <taxon>Clostridia</taxon>
        <taxon>Eubacteriales</taxon>
        <taxon>Clostridiaceae</taxon>
        <taxon>Caloramator</taxon>
    </lineage>
</organism>
<evidence type="ECO:0008006" key="3">
    <source>
        <dbReference type="Google" id="ProtNLM"/>
    </source>
</evidence>